<keyword evidence="1" id="KW-1133">Transmembrane helix</keyword>
<keyword evidence="2" id="KW-0732">Signal</keyword>
<evidence type="ECO:0000256" key="2">
    <source>
        <dbReference type="SAM" id="SignalP"/>
    </source>
</evidence>
<dbReference type="AlphaFoldDB" id="A0AB39LQA4"/>
<evidence type="ECO:0000313" key="3">
    <source>
        <dbReference type="EMBL" id="XDP94845.1"/>
    </source>
</evidence>
<accession>A0AB39LQA4</accession>
<organism evidence="3">
    <name type="scientific">Streptomyces sp. R02</name>
    <dbReference type="NCBI Taxonomy" id="3238623"/>
    <lineage>
        <taxon>Bacteria</taxon>
        <taxon>Bacillati</taxon>
        <taxon>Actinomycetota</taxon>
        <taxon>Actinomycetes</taxon>
        <taxon>Kitasatosporales</taxon>
        <taxon>Streptomycetaceae</taxon>
        <taxon>Streptomyces</taxon>
    </lineage>
</organism>
<name>A0AB39LQA4_9ACTN</name>
<dbReference type="RefSeq" id="WP_369156580.1">
    <property type="nucleotide sequence ID" value="NZ_CP163429.1"/>
</dbReference>
<dbReference type="EMBL" id="CP163429">
    <property type="protein sequence ID" value="XDP94845.1"/>
    <property type="molecule type" value="Genomic_DNA"/>
</dbReference>
<keyword evidence="1" id="KW-0472">Membrane</keyword>
<feature type="chain" id="PRO_5044241562" description="Holin" evidence="2">
    <location>
        <begin position="32"/>
        <end position="62"/>
    </location>
</feature>
<feature type="transmembrane region" description="Helical" evidence="1">
    <location>
        <begin position="32"/>
        <end position="52"/>
    </location>
</feature>
<sequence>MTDTSPTRTAALWTLAAVAATANLVTSLAHAGLAANLTTGLITLAALTTLGARHQRGRRERA</sequence>
<gene>
    <name evidence="3" type="ORF">AB5J57_15475</name>
</gene>
<reference evidence="3" key="1">
    <citation type="submission" date="2024-07" db="EMBL/GenBank/DDBJ databases">
        <authorList>
            <person name="Yu S.T."/>
        </authorList>
    </citation>
    <scope>NUCLEOTIDE SEQUENCE</scope>
    <source>
        <strain evidence="3">R02</strain>
    </source>
</reference>
<proteinExistence type="predicted"/>
<keyword evidence="1" id="KW-0812">Transmembrane</keyword>
<feature type="signal peptide" evidence="2">
    <location>
        <begin position="1"/>
        <end position="31"/>
    </location>
</feature>
<evidence type="ECO:0008006" key="4">
    <source>
        <dbReference type="Google" id="ProtNLM"/>
    </source>
</evidence>
<evidence type="ECO:0000256" key="1">
    <source>
        <dbReference type="SAM" id="Phobius"/>
    </source>
</evidence>
<protein>
    <recommendedName>
        <fullName evidence="4">Holin</fullName>
    </recommendedName>
</protein>